<sequence length="180" mass="19756">MGTRRVELGSTGKVVARNLARYRKREGLTLRELSSRLADTDRPMAHNTISEIEREARRTDVDDLMALAWALNISPTELLMPETTDGPEWEAEMVEATGYPDGVQAGPLLEWFASPYWVKKAVAGVEAMTTPGAVDKAIQEFMNSGAAERAAAKGIAAEMARRFTATRPGQDPQQERDHGA</sequence>
<dbReference type="InterPro" id="IPR001387">
    <property type="entry name" value="Cro/C1-type_HTH"/>
</dbReference>
<name>A0A6P1CM78_9NOCA</name>
<dbReference type="PROSITE" id="PS50943">
    <property type="entry name" value="HTH_CROC1"/>
    <property type="match status" value="1"/>
</dbReference>
<dbReference type="Pfam" id="PF01381">
    <property type="entry name" value="HTH_3"/>
    <property type="match status" value="1"/>
</dbReference>
<dbReference type="InterPro" id="IPR010982">
    <property type="entry name" value="Lambda_DNA-bd_dom_sf"/>
</dbReference>
<dbReference type="SMART" id="SM00530">
    <property type="entry name" value="HTH_XRE"/>
    <property type="match status" value="1"/>
</dbReference>
<dbReference type="GO" id="GO:0003677">
    <property type="term" value="F:DNA binding"/>
    <property type="evidence" value="ECO:0007669"/>
    <property type="project" value="InterPro"/>
</dbReference>
<accession>A0A6P1CM78</accession>
<evidence type="ECO:0000313" key="2">
    <source>
        <dbReference type="EMBL" id="NEW31295.1"/>
    </source>
</evidence>
<gene>
    <name evidence="2" type="ORF">GV791_01805</name>
</gene>
<dbReference type="SUPFAM" id="SSF47413">
    <property type="entry name" value="lambda repressor-like DNA-binding domains"/>
    <property type="match status" value="1"/>
</dbReference>
<dbReference type="RefSeq" id="WP_163841180.1">
    <property type="nucleotide sequence ID" value="NZ_JAAGVB010000002.1"/>
</dbReference>
<evidence type="ECO:0000313" key="3">
    <source>
        <dbReference type="Proteomes" id="UP000471166"/>
    </source>
</evidence>
<feature type="domain" description="HTH cro/C1-type" evidence="1">
    <location>
        <begin position="19"/>
        <end position="78"/>
    </location>
</feature>
<protein>
    <submittedName>
        <fullName evidence="2">Helix-turn-helix transcriptional regulator</fullName>
    </submittedName>
</protein>
<proteinExistence type="predicted"/>
<dbReference type="EMBL" id="JAAGVB010000002">
    <property type="protein sequence ID" value="NEW31295.1"/>
    <property type="molecule type" value="Genomic_DNA"/>
</dbReference>
<dbReference type="CDD" id="cd00093">
    <property type="entry name" value="HTH_XRE"/>
    <property type="match status" value="1"/>
</dbReference>
<dbReference type="Gene3D" id="1.10.260.40">
    <property type="entry name" value="lambda repressor-like DNA-binding domains"/>
    <property type="match status" value="1"/>
</dbReference>
<reference evidence="2 3" key="1">
    <citation type="submission" date="2020-01" db="EMBL/GenBank/DDBJ databases">
        <title>Genetics and antimicrobial susceptibilities of Nocardia species isolated from the soil; a comparison with species isolated from humans.</title>
        <authorList>
            <person name="Carrasco G."/>
            <person name="Monzon S."/>
            <person name="Sansegundo M."/>
            <person name="Garcia E."/>
            <person name="Garrido N."/>
            <person name="Medina M.J."/>
            <person name="Villalon P."/>
            <person name="Ramirez-Arocha A.C."/>
            <person name="Jimenez P."/>
            <person name="Cuesta I."/>
            <person name="Valdezate S."/>
        </authorList>
    </citation>
    <scope>NUCLEOTIDE SEQUENCE [LARGE SCALE GENOMIC DNA]</scope>
    <source>
        <strain evidence="2 3">CNM20110626</strain>
    </source>
</reference>
<organism evidence="2 3">
    <name type="scientific">Nocardia cyriacigeorgica</name>
    <dbReference type="NCBI Taxonomy" id="135487"/>
    <lineage>
        <taxon>Bacteria</taxon>
        <taxon>Bacillati</taxon>
        <taxon>Actinomycetota</taxon>
        <taxon>Actinomycetes</taxon>
        <taxon>Mycobacteriales</taxon>
        <taxon>Nocardiaceae</taxon>
        <taxon>Nocardia</taxon>
    </lineage>
</organism>
<evidence type="ECO:0000259" key="1">
    <source>
        <dbReference type="PROSITE" id="PS50943"/>
    </source>
</evidence>
<dbReference type="AlphaFoldDB" id="A0A6P1CM78"/>
<dbReference type="Proteomes" id="UP000471166">
    <property type="component" value="Unassembled WGS sequence"/>
</dbReference>
<comment type="caution">
    <text evidence="2">The sequence shown here is derived from an EMBL/GenBank/DDBJ whole genome shotgun (WGS) entry which is preliminary data.</text>
</comment>